<comment type="caution">
    <text evidence="1">The sequence shown here is derived from an EMBL/GenBank/DDBJ whole genome shotgun (WGS) entry which is preliminary data.</text>
</comment>
<gene>
    <name evidence="1" type="ORF">DHETER_LOCUS14065</name>
</gene>
<dbReference type="Proteomes" id="UP000789702">
    <property type="component" value="Unassembled WGS sequence"/>
</dbReference>
<accession>A0ACA9QBS8</accession>
<proteinExistence type="predicted"/>
<evidence type="ECO:0000313" key="1">
    <source>
        <dbReference type="EMBL" id="CAG8741323.1"/>
    </source>
</evidence>
<evidence type="ECO:0000313" key="2">
    <source>
        <dbReference type="Proteomes" id="UP000789702"/>
    </source>
</evidence>
<keyword evidence="2" id="KW-1185">Reference proteome</keyword>
<name>A0ACA9QBS8_9GLOM</name>
<protein>
    <submittedName>
        <fullName evidence="1">2296_t:CDS:1</fullName>
    </submittedName>
</protein>
<organism evidence="1 2">
    <name type="scientific">Dentiscutata heterogama</name>
    <dbReference type="NCBI Taxonomy" id="1316150"/>
    <lineage>
        <taxon>Eukaryota</taxon>
        <taxon>Fungi</taxon>
        <taxon>Fungi incertae sedis</taxon>
        <taxon>Mucoromycota</taxon>
        <taxon>Glomeromycotina</taxon>
        <taxon>Glomeromycetes</taxon>
        <taxon>Diversisporales</taxon>
        <taxon>Gigasporaceae</taxon>
        <taxon>Dentiscutata</taxon>
    </lineage>
</organism>
<dbReference type="EMBL" id="CAJVPU010041382">
    <property type="protein sequence ID" value="CAG8741323.1"/>
    <property type="molecule type" value="Genomic_DNA"/>
</dbReference>
<sequence>SCWYRGSGEEYNIIWQWATLFGWIYASIIYCAIIVIMVIKKLRFVKKEIDDGFDSNSTTHISNYPTLINKTVITSVVRRVILYPVVPLIAKFCNSFVETYAYINRALSYPLFLFCFVGMSLQVTYM</sequence>
<feature type="non-terminal residue" evidence="1">
    <location>
        <position position="126"/>
    </location>
</feature>
<feature type="non-terminal residue" evidence="1">
    <location>
        <position position="1"/>
    </location>
</feature>
<reference evidence="1" key="1">
    <citation type="submission" date="2021-06" db="EMBL/GenBank/DDBJ databases">
        <authorList>
            <person name="Kallberg Y."/>
            <person name="Tangrot J."/>
            <person name="Rosling A."/>
        </authorList>
    </citation>
    <scope>NUCLEOTIDE SEQUENCE</scope>
    <source>
        <strain evidence="1">IL203A</strain>
    </source>
</reference>